<evidence type="ECO:0000256" key="8">
    <source>
        <dbReference type="ARBA" id="ARBA00023012"/>
    </source>
</evidence>
<comment type="catalytic activity">
    <reaction evidence="1">
        <text>ATP + protein L-histidine = ADP + protein N-phospho-L-histidine.</text>
        <dbReference type="EC" id="2.7.13.3"/>
    </reaction>
</comment>
<evidence type="ECO:0000259" key="9">
    <source>
        <dbReference type="PROSITE" id="PS50109"/>
    </source>
</evidence>
<proteinExistence type="predicted"/>
<dbReference type="KEGG" id="dbk:DGMP_05440"/>
<dbReference type="PANTHER" id="PTHR43065">
    <property type="entry name" value="SENSOR HISTIDINE KINASE"/>
    <property type="match status" value="1"/>
</dbReference>
<dbReference type="PROSITE" id="PS50112">
    <property type="entry name" value="PAS"/>
    <property type="match status" value="1"/>
</dbReference>
<dbReference type="InterPro" id="IPR000014">
    <property type="entry name" value="PAS"/>
</dbReference>
<evidence type="ECO:0000259" key="10">
    <source>
        <dbReference type="PROSITE" id="PS50112"/>
    </source>
</evidence>
<keyword evidence="12" id="KW-1185">Reference proteome</keyword>
<accession>A0A8D5FFS6</accession>
<protein>
    <recommendedName>
        <fullName evidence="2">histidine kinase</fullName>
        <ecNumber evidence="2">2.7.13.3</ecNumber>
    </recommendedName>
</protein>
<evidence type="ECO:0000256" key="2">
    <source>
        <dbReference type="ARBA" id="ARBA00012438"/>
    </source>
</evidence>
<evidence type="ECO:0000313" key="11">
    <source>
        <dbReference type="EMBL" id="BCL59851.1"/>
    </source>
</evidence>
<dbReference type="CDD" id="cd00130">
    <property type="entry name" value="PAS"/>
    <property type="match status" value="1"/>
</dbReference>
<dbReference type="EMBL" id="AP024086">
    <property type="protein sequence ID" value="BCL59851.1"/>
    <property type="molecule type" value="Genomic_DNA"/>
</dbReference>
<evidence type="ECO:0000256" key="7">
    <source>
        <dbReference type="ARBA" id="ARBA00022840"/>
    </source>
</evidence>
<evidence type="ECO:0000256" key="1">
    <source>
        <dbReference type="ARBA" id="ARBA00000085"/>
    </source>
</evidence>
<dbReference type="GO" id="GO:0000155">
    <property type="term" value="F:phosphorelay sensor kinase activity"/>
    <property type="evidence" value="ECO:0007669"/>
    <property type="project" value="InterPro"/>
</dbReference>
<keyword evidence="7" id="KW-0067">ATP-binding</keyword>
<dbReference type="SMART" id="SM00388">
    <property type="entry name" value="HisKA"/>
    <property type="match status" value="1"/>
</dbReference>
<evidence type="ECO:0000256" key="4">
    <source>
        <dbReference type="ARBA" id="ARBA00022679"/>
    </source>
</evidence>
<dbReference type="AlphaFoldDB" id="A0A8D5FFS6"/>
<dbReference type="RefSeq" id="WP_228856036.1">
    <property type="nucleotide sequence ID" value="NZ_AP024086.1"/>
</dbReference>
<keyword evidence="6" id="KW-0418">Kinase</keyword>
<name>A0A8D5FFS6_9BACT</name>
<feature type="domain" description="PAS" evidence="10">
    <location>
        <begin position="13"/>
        <end position="60"/>
    </location>
</feature>
<reference evidence="11" key="1">
    <citation type="submission" date="2020-09" db="EMBL/GenBank/DDBJ databases">
        <title>Desulfogranum mesoprofundum gen. nov., sp. nov., a novel mesophilic, sulfate-reducing chemolithoautotroph isolated from a deep-sea hydrothermal vent chimney in the Suiyo Seamount.</title>
        <authorList>
            <person name="Hashimoto Y."/>
            <person name="Nakagawa S."/>
        </authorList>
    </citation>
    <scope>NUCLEOTIDE SEQUENCE</scope>
    <source>
        <strain evidence="11">KT2</strain>
    </source>
</reference>
<dbReference type="PROSITE" id="PS50109">
    <property type="entry name" value="HIS_KIN"/>
    <property type="match status" value="1"/>
</dbReference>
<keyword evidence="8" id="KW-0902">Two-component regulatory system</keyword>
<evidence type="ECO:0000256" key="6">
    <source>
        <dbReference type="ARBA" id="ARBA00022777"/>
    </source>
</evidence>
<gene>
    <name evidence="11" type="ORF">DGMP_05440</name>
</gene>
<dbReference type="CDD" id="cd00082">
    <property type="entry name" value="HisKA"/>
    <property type="match status" value="1"/>
</dbReference>
<dbReference type="InterPro" id="IPR005467">
    <property type="entry name" value="His_kinase_dom"/>
</dbReference>
<evidence type="ECO:0000256" key="5">
    <source>
        <dbReference type="ARBA" id="ARBA00022741"/>
    </source>
</evidence>
<dbReference type="Pfam" id="PF02518">
    <property type="entry name" value="HATPase_c"/>
    <property type="match status" value="1"/>
</dbReference>
<evidence type="ECO:0000256" key="3">
    <source>
        <dbReference type="ARBA" id="ARBA00022553"/>
    </source>
</evidence>
<keyword evidence="3" id="KW-0597">Phosphoprotein</keyword>
<dbReference type="InterPro" id="IPR003594">
    <property type="entry name" value="HATPase_dom"/>
</dbReference>
<keyword evidence="4" id="KW-0808">Transferase</keyword>
<dbReference type="PANTHER" id="PTHR43065:SF10">
    <property type="entry name" value="PEROXIDE STRESS-ACTIVATED HISTIDINE KINASE MAK3"/>
    <property type="match status" value="1"/>
</dbReference>
<dbReference type="EC" id="2.7.13.3" evidence="2"/>
<dbReference type="InterPro" id="IPR003661">
    <property type="entry name" value="HisK_dim/P_dom"/>
</dbReference>
<keyword evidence="5" id="KW-0547">Nucleotide-binding</keyword>
<feature type="domain" description="Histidine kinase" evidence="9">
    <location>
        <begin position="143"/>
        <end position="363"/>
    </location>
</feature>
<dbReference type="GO" id="GO:0005524">
    <property type="term" value="F:ATP binding"/>
    <property type="evidence" value="ECO:0007669"/>
    <property type="project" value="UniProtKB-KW"/>
</dbReference>
<organism evidence="11 12">
    <name type="scientific">Desulfomarina profundi</name>
    <dbReference type="NCBI Taxonomy" id="2772557"/>
    <lineage>
        <taxon>Bacteria</taxon>
        <taxon>Pseudomonadati</taxon>
        <taxon>Thermodesulfobacteriota</taxon>
        <taxon>Desulfobulbia</taxon>
        <taxon>Desulfobulbales</taxon>
        <taxon>Desulfobulbaceae</taxon>
        <taxon>Desulfomarina</taxon>
    </lineage>
</organism>
<dbReference type="SMART" id="SM00387">
    <property type="entry name" value="HATPase_c"/>
    <property type="match status" value="1"/>
</dbReference>
<evidence type="ECO:0000313" key="12">
    <source>
        <dbReference type="Proteomes" id="UP000826725"/>
    </source>
</evidence>
<dbReference type="Proteomes" id="UP000826725">
    <property type="component" value="Chromosome"/>
</dbReference>
<sequence>MGERSSVPAEVGRELFYSIQDPLLVVTPEGKIVEVNPALLKAARKTREEIVGEGVCKIIHGGRWPHIKCPLEEFLLTCSPRIEDTRLPGLNGEYSLNVVPIEGTVQEGSLILLIARKLTKDEVRKVDSIRTAQLAAIGELAAGVAHEVNNPINGIINFAQILLDDNPQDSEQAEILRRIVNEGERIATIIYNLLSFAREDGSDFVSVDLNEILKESLSLVQHQLKKDGIKIVTECFQPSCLVSGNFLQLQQVILNLINNSRYALNERYVNGAEDKCIYITCQPVVVDEEKYIRLVVKDLGTGIPQGILDKLFEPFFTSKPAGKGSGLGLSISYGIVKNHNGVLKVDSVLNQYTEMTIEIPALEV</sequence>
<dbReference type="Pfam" id="PF00512">
    <property type="entry name" value="HisKA"/>
    <property type="match status" value="1"/>
</dbReference>